<feature type="non-terminal residue" evidence="1">
    <location>
        <position position="1"/>
    </location>
</feature>
<accession>A0A2H0XZM7</accession>
<sequence>DDKALYVEKNNIPHVANGGAIVEKEVWGTGSTIQLLTVREDILTYAIILKTLVIQAGKQPKTFLK</sequence>
<comment type="caution">
    <text evidence="1">The sequence shown here is derived from an EMBL/GenBank/DDBJ whole genome shotgun (WGS) entry which is preliminary data.</text>
</comment>
<reference evidence="1 2" key="1">
    <citation type="submission" date="2017-09" db="EMBL/GenBank/DDBJ databases">
        <title>Depth-based differentiation of microbial function through sediment-hosted aquifers and enrichment of novel symbionts in the deep terrestrial subsurface.</title>
        <authorList>
            <person name="Probst A.J."/>
            <person name="Ladd B."/>
            <person name="Jarett J.K."/>
            <person name="Geller-Mcgrath D.E."/>
            <person name="Sieber C.M."/>
            <person name="Emerson J.B."/>
            <person name="Anantharaman K."/>
            <person name="Thomas B.C."/>
            <person name="Malmstrom R."/>
            <person name="Stieglmeier M."/>
            <person name="Klingl A."/>
            <person name="Woyke T."/>
            <person name="Ryan C.M."/>
            <person name="Banfield J.F."/>
        </authorList>
    </citation>
    <scope>NUCLEOTIDE SEQUENCE [LARGE SCALE GENOMIC DNA]</scope>
    <source>
        <strain evidence="1">CG08_land_8_20_14_0_20_45_16</strain>
    </source>
</reference>
<dbReference type="Proteomes" id="UP000231343">
    <property type="component" value="Unassembled WGS sequence"/>
</dbReference>
<dbReference type="EMBL" id="PEYM01000053">
    <property type="protein sequence ID" value="PIS30583.1"/>
    <property type="molecule type" value="Genomic_DNA"/>
</dbReference>
<name>A0A2H0XZM7_UNCSA</name>
<gene>
    <name evidence="1" type="ORF">COT42_02780</name>
</gene>
<evidence type="ECO:0000313" key="2">
    <source>
        <dbReference type="Proteomes" id="UP000231343"/>
    </source>
</evidence>
<proteinExistence type="predicted"/>
<dbReference type="AlphaFoldDB" id="A0A2H0XZM7"/>
<evidence type="ECO:0000313" key="1">
    <source>
        <dbReference type="EMBL" id="PIS30583.1"/>
    </source>
</evidence>
<protein>
    <submittedName>
        <fullName evidence="1">Uncharacterized protein</fullName>
    </submittedName>
</protein>
<organism evidence="1 2">
    <name type="scientific">Candidatus Saganbacteria bacterium CG08_land_8_20_14_0_20_45_16</name>
    <dbReference type="NCBI Taxonomy" id="2014293"/>
    <lineage>
        <taxon>Bacteria</taxon>
        <taxon>Bacillati</taxon>
        <taxon>Saganbacteria</taxon>
    </lineage>
</organism>